<evidence type="ECO:0000313" key="1">
    <source>
        <dbReference type="EMBL" id="CAK0863886.1"/>
    </source>
</evidence>
<dbReference type="Proteomes" id="UP001189429">
    <property type="component" value="Unassembled WGS sequence"/>
</dbReference>
<reference evidence="1" key="1">
    <citation type="submission" date="2023-10" db="EMBL/GenBank/DDBJ databases">
        <authorList>
            <person name="Chen Y."/>
            <person name="Shah S."/>
            <person name="Dougan E. K."/>
            <person name="Thang M."/>
            <person name="Chan C."/>
        </authorList>
    </citation>
    <scope>NUCLEOTIDE SEQUENCE [LARGE SCALE GENOMIC DNA]</scope>
</reference>
<proteinExistence type="predicted"/>
<gene>
    <name evidence="1" type="ORF">PCOR1329_LOCUS51910</name>
</gene>
<organism evidence="1 2">
    <name type="scientific">Prorocentrum cordatum</name>
    <dbReference type="NCBI Taxonomy" id="2364126"/>
    <lineage>
        <taxon>Eukaryota</taxon>
        <taxon>Sar</taxon>
        <taxon>Alveolata</taxon>
        <taxon>Dinophyceae</taxon>
        <taxon>Prorocentrales</taxon>
        <taxon>Prorocentraceae</taxon>
        <taxon>Prorocentrum</taxon>
    </lineage>
</organism>
<name>A0ABN9UX44_9DINO</name>
<keyword evidence="2" id="KW-1185">Reference proteome</keyword>
<protein>
    <submittedName>
        <fullName evidence="1">Uncharacterized protein</fullName>
    </submittedName>
</protein>
<evidence type="ECO:0000313" key="2">
    <source>
        <dbReference type="Proteomes" id="UP001189429"/>
    </source>
</evidence>
<sequence length="188" mass="21831">MECQGDEVRRLHGHRQPRADILRYSALRVLRDDVDHDIVLMFIDITRAHPRCEMHRDVWVALPPEDPRSNDPELSERLLKSVHGLRDAGRNFELFAHSVMEGLDFDAGAGTQCNFQYCLRNPRVCVYGDDNFVSRGSRLDQEWLRTDLAKQMWTKWVRATHDKPDAVELLADVRLLADAVRAQRARED</sequence>
<dbReference type="EMBL" id="CAUYUJ010016311">
    <property type="protein sequence ID" value="CAK0863886.1"/>
    <property type="molecule type" value="Genomic_DNA"/>
</dbReference>
<comment type="caution">
    <text evidence="1">The sequence shown here is derived from an EMBL/GenBank/DDBJ whole genome shotgun (WGS) entry which is preliminary data.</text>
</comment>
<accession>A0ABN9UX44</accession>